<gene>
    <name evidence="2" type="ORF">YBN1229_v1_2832</name>
</gene>
<dbReference type="KEGG" id="fiy:BN1229_v1_2832"/>
<dbReference type="GO" id="GO:0006508">
    <property type="term" value="P:proteolysis"/>
    <property type="evidence" value="ECO:0007669"/>
    <property type="project" value="UniProtKB-KW"/>
</dbReference>
<protein>
    <submittedName>
        <fullName evidence="2">Serine protease</fullName>
    </submittedName>
</protein>
<dbReference type="AlphaFoldDB" id="A0A0D6JHE6"/>
<name>A0A0D6JHE6_9HYPH</name>
<dbReference type="SUPFAM" id="SSF55797">
    <property type="entry name" value="PR-1-like"/>
    <property type="match status" value="1"/>
</dbReference>
<dbReference type="OrthoDB" id="419320at2"/>
<dbReference type="KEGG" id="fil:BN1229_v1_3086"/>
<sequence length="232" mass="25374">MTPVAPDVPAVEVQIIEMTNAYRAKNSLGAVHRNAALDKAARAYAEYLSRTNTFAHDADGRQPSARAEAAGYTYCQIAENLAMALDSRGFTTSALANQAVEGWIKSPSHRKNLLAPYVKEIGVAVTRVPDKHPKYVSVQLFGRPTSEMYAFRISNRARQSVDYTFGGETHEIGPGYSVQHKTCEPGYIAFDIAGKSAGKVQSRYTAADGQSYRLSQDRSGQIRIEIEPVSGR</sequence>
<dbReference type="CDD" id="cd05379">
    <property type="entry name" value="CAP_bacterial"/>
    <property type="match status" value="1"/>
</dbReference>
<dbReference type="InterPro" id="IPR035940">
    <property type="entry name" value="CAP_sf"/>
</dbReference>
<organism evidence="2 3">
    <name type="scientific">Candidatus Filomicrobium marinum</name>
    <dbReference type="NCBI Taxonomy" id="1608628"/>
    <lineage>
        <taxon>Bacteria</taxon>
        <taxon>Pseudomonadati</taxon>
        <taxon>Pseudomonadota</taxon>
        <taxon>Alphaproteobacteria</taxon>
        <taxon>Hyphomicrobiales</taxon>
        <taxon>Hyphomicrobiaceae</taxon>
        <taxon>Filomicrobium</taxon>
    </lineage>
</organism>
<dbReference type="Proteomes" id="UP000033187">
    <property type="component" value="Chromosome 1"/>
</dbReference>
<evidence type="ECO:0000259" key="1">
    <source>
        <dbReference type="Pfam" id="PF00188"/>
    </source>
</evidence>
<dbReference type="GO" id="GO:0008233">
    <property type="term" value="F:peptidase activity"/>
    <property type="evidence" value="ECO:0007669"/>
    <property type="project" value="UniProtKB-KW"/>
</dbReference>
<dbReference type="InterPro" id="IPR014044">
    <property type="entry name" value="CAP_dom"/>
</dbReference>
<dbReference type="RefSeq" id="WP_046478914.1">
    <property type="nucleotide sequence ID" value="NZ_LN829118.1"/>
</dbReference>
<feature type="domain" description="SCP" evidence="1">
    <location>
        <begin position="17"/>
        <end position="136"/>
    </location>
</feature>
<keyword evidence="2" id="KW-0645">Protease</keyword>
<reference evidence="3" key="1">
    <citation type="submission" date="2015-02" db="EMBL/GenBank/DDBJ databases">
        <authorList>
            <person name="Chooi Y.-H."/>
        </authorList>
    </citation>
    <scope>NUCLEOTIDE SEQUENCE [LARGE SCALE GENOMIC DNA]</scope>
    <source>
        <strain evidence="3">strain Y</strain>
    </source>
</reference>
<dbReference type="PANTHER" id="PTHR31157:SF1">
    <property type="entry name" value="SCP DOMAIN-CONTAINING PROTEIN"/>
    <property type="match status" value="1"/>
</dbReference>
<dbReference type="PANTHER" id="PTHR31157">
    <property type="entry name" value="SCP DOMAIN-CONTAINING PROTEIN"/>
    <property type="match status" value="1"/>
</dbReference>
<dbReference type="Pfam" id="PF00188">
    <property type="entry name" value="CAP"/>
    <property type="match status" value="1"/>
</dbReference>
<evidence type="ECO:0000313" key="3">
    <source>
        <dbReference type="Proteomes" id="UP000033187"/>
    </source>
</evidence>
<keyword evidence="3" id="KW-1185">Reference proteome</keyword>
<dbReference type="EMBL" id="LN829119">
    <property type="protein sequence ID" value="CPR20943.1"/>
    <property type="molecule type" value="Genomic_DNA"/>
</dbReference>
<keyword evidence="2" id="KW-0378">Hydrolase</keyword>
<accession>A0A0D6JHE6</accession>
<evidence type="ECO:0000313" key="2">
    <source>
        <dbReference type="EMBL" id="CPR20943.1"/>
    </source>
</evidence>
<dbReference type="Gene3D" id="3.40.33.10">
    <property type="entry name" value="CAP"/>
    <property type="match status" value="1"/>
</dbReference>
<proteinExistence type="predicted"/>